<dbReference type="Proteomes" id="UP000441523">
    <property type="component" value="Unassembled WGS sequence"/>
</dbReference>
<dbReference type="RefSeq" id="WP_150962078.1">
    <property type="nucleotide sequence ID" value="NZ_VZZJ01000003.1"/>
</dbReference>
<evidence type="ECO:0000313" key="4">
    <source>
        <dbReference type="Proteomes" id="UP000441523"/>
    </source>
</evidence>
<comment type="caution">
    <text evidence="3">The sequence shown here is derived from an EMBL/GenBank/DDBJ whole genome shotgun (WGS) entry which is preliminary data.</text>
</comment>
<protein>
    <submittedName>
        <fullName evidence="3">WecB/TagA/CpsF family glycosyltransferase</fullName>
    </submittedName>
</protein>
<sequence>MSLSLFGHVFSTGSAAAILAEAEAGPRARPRLVVTANVDHIVVLSENPAFRMAYERAAVRTLDGTPLVWLARLGGRYDAVRVTGHDLLACALAGPQPEDRRVFVVCAGTRVGERIRDLFVQAGLAPDAVAIAVPPFGFEQDATYGRALADAVRAHGTTLLLMGVGAPKSEIWVDRQGAALGEPVVLAVGDAVTVAAGLAPRAPRLVQSVGLEWLFRFLHAPQRLFRRYFVRSWRFVRIVASERDSAAG</sequence>
<proteinExistence type="predicted"/>
<dbReference type="AlphaFoldDB" id="A0A6N6MTL4"/>
<dbReference type="GO" id="GO:0016758">
    <property type="term" value="F:hexosyltransferase activity"/>
    <property type="evidence" value="ECO:0007669"/>
    <property type="project" value="TreeGrafter"/>
</dbReference>
<reference evidence="3 4" key="1">
    <citation type="submission" date="2019-09" db="EMBL/GenBank/DDBJ databases">
        <title>YIM 132548 draft genome.</title>
        <authorList>
            <person name="Jiang L."/>
        </authorList>
    </citation>
    <scope>NUCLEOTIDE SEQUENCE [LARGE SCALE GENOMIC DNA]</scope>
    <source>
        <strain evidence="3 4">YIM 132548</strain>
    </source>
</reference>
<dbReference type="EMBL" id="VZZJ01000003">
    <property type="protein sequence ID" value="KAB1075208.1"/>
    <property type="molecule type" value="Genomic_DNA"/>
</dbReference>
<gene>
    <name evidence="3" type="ORF">F6X51_04780</name>
</gene>
<dbReference type="InterPro" id="IPR004629">
    <property type="entry name" value="WecG_TagA_CpsF"/>
</dbReference>
<dbReference type="PANTHER" id="PTHR34136:SF1">
    <property type="entry name" value="UDP-N-ACETYL-D-MANNOSAMINURONIC ACID TRANSFERASE"/>
    <property type="match status" value="1"/>
</dbReference>
<organism evidence="3 4">
    <name type="scientific">Methylobacterium planeticum</name>
    <dbReference type="NCBI Taxonomy" id="2615211"/>
    <lineage>
        <taxon>Bacteria</taxon>
        <taxon>Pseudomonadati</taxon>
        <taxon>Pseudomonadota</taxon>
        <taxon>Alphaproteobacteria</taxon>
        <taxon>Hyphomicrobiales</taxon>
        <taxon>Methylobacteriaceae</taxon>
        <taxon>Methylobacterium</taxon>
    </lineage>
</organism>
<accession>A0A6N6MTL4</accession>
<dbReference type="NCBIfam" id="TIGR00696">
    <property type="entry name" value="wecG_tagA_cpsF"/>
    <property type="match status" value="1"/>
</dbReference>
<keyword evidence="1" id="KW-0328">Glycosyltransferase</keyword>
<name>A0A6N6MTL4_9HYPH</name>
<evidence type="ECO:0000313" key="3">
    <source>
        <dbReference type="EMBL" id="KAB1075208.1"/>
    </source>
</evidence>
<evidence type="ECO:0000256" key="2">
    <source>
        <dbReference type="ARBA" id="ARBA00022679"/>
    </source>
</evidence>
<keyword evidence="4" id="KW-1185">Reference proteome</keyword>
<evidence type="ECO:0000256" key="1">
    <source>
        <dbReference type="ARBA" id="ARBA00022676"/>
    </source>
</evidence>
<keyword evidence="2 3" id="KW-0808">Transferase</keyword>
<dbReference type="CDD" id="cd06533">
    <property type="entry name" value="Glyco_transf_WecG_TagA"/>
    <property type="match status" value="1"/>
</dbReference>
<dbReference type="Pfam" id="PF03808">
    <property type="entry name" value="Glyco_tran_WecG"/>
    <property type="match status" value="1"/>
</dbReference>
<dbReference type="PANTHER" id="PTHR34136">
    <property type="match status" value="1"/>
</dbReference>